<comment type="caution">
    <text evidence="2">The sequence shown here is derived from an EMBL/GenBank/DDBJ whole genome shotgun (WGS) entry which is preliminary data.</text>
</comment>
<protein>
    <submittedName>
        <fullName evidence="2">Uncharacterized protein</fullName>
    </submittedName>
</protein>
<accession>A0A0V0TDG5</accession>
<dbReference type="AlphaFoldDB" id="A0A0V0TDG5"/>
<gene>
    <name evidence="2" type="ORF">T05_7246</name>
</gene>
<reference evidence="2 3" key="1">
    <citation type="submission" date="2015-01" db="EMBL/GenBank/DDBJ databases">
        <title>Evolution of Trichinella species and genotypes.</title>
        <authorList>
            <person name="Korhonen P.K."/>
            <person name="Edoardo P."/>
            <person name="Giuseppe L.R."/>
            <person name="Gasser R.B."/>
        </authorList>
    </citation>
    <scope>NUCLEOTIDE SEQUENCE [LARGE SCALE GENOMIC DNA]</scope>
    <source>
        <strain evidence="2">ISS417</strain>
    </source>
</reference>
<proteinExistence type="predicted"/>
<sequence length="93" mass="10287">MGRSRAVGFMHEVGPARGTQLRSGPGGSETCSGCFIRRTRTRQAGRPEAARTRLRTRSKRRASEQRPMKFCCEKVGGVRGEIGTRPTNKDTVH</sequence>
<evidence type="ECO:0000256" key="1">
    <source>
        <dbReference type="SAM" id="MobiDB-lite"/>
    </source>
</evidence>
<evidence type="ECO:0000313" key="3">
    <source>
        <dbReference type="Proteomes" id="UP000055048"/>
    </source>
</evidence>
<dbReference type="Proteomes" id="UP000055048">
    <property type="component" value="Unassembled WGS sequence"/>
</dbReference>
<organism evidence="2 3">
    <name type="scientific">Trichinella murrelli</name>
    <dbReference type="NCBI Taxonomy" id="144512"/>
    <lineage>
        <taxon>Eukaryota</taxon>
        <taxon>Metazoa</taxon>
        <taxon>Ecdysozoa</taxon>
        <taxon>Nematoda</taxon>
        <taxon>Enoplea</taxon>
        <taxon>Dorylaimia</taxon>
        <taxon>Trichinellida</taxon>
        <taxon>Trichinellidae</taxon>
        <taxon>Trichinella</taxon>
    </lineage>
</organism>
<evidence type="ECO:0000313" key="2">
    <source>
        <dbReference type="EMBL" id="KRX37028.1"/>
    </source>
</evidence>
<keyword evidence="3" id="KW-1185">Reference proteome</keyword>
<dbReference type="EMBL" id="JYDJ01000330">
    <property type="protein sequence ID" value="KRX37028.1"/>
    <property type="molecule type" value="Genomic_DNA"/>
</dbReference>
<feature type="region of interest" description="Disordered" evidence="1">
    <location>
        <begin position="1"/>
        <end position="71"/>
    </location>
</feature>
<name>A0A0V0TDG5_9BILA</name>